<proteinExistence type="predicted"/>
<evidence type="ECO:0000313" key="2">
    <source>
        <dbReference type="EMBL" id="MFC3580954.1"/>
    </source>
</evidence>
<gene>
    <name evidence="2" type="ORF">ACFONA_12330</name>
</gene>
<dbReference type="RefSeq" id="WP_261294316.1">
    <property type="nucleotide sequence ID" value="NZ_JANQBK010000005.1"/>
</dbReference>
<keyword evidence="1" id="KW-1133">Transmembrane helix</keyword>
<keyword evidence="1" id="KW-0812">Transmembrane</keyword>
<evidence type="ECO:0008006" key="4">
    <source>
        <dbReference type="Google" id="ProtNLM"/>
    </source>
</evidence>
<organism evidence="2 3">
    <name type="scientific">Sphingomonas hylomeconis</name>
    <dbReference type="NCBI Taxonomy" id="1395958"/>
    <lineage>
        <taxon>Bacteria</taxon>
        <taxon>Pseudomonadati</taxon>
        <taxon>Pseudomonadota</taxon>
        <taxon>Alphaproteobacteria</taxon>
        <taxon>Sphingomonadales</taxon>
        <taxon>Sphingomonadaceae</taxon>
        <taxon>Sphingomonas</taxon>
    </lineage>
</organism>
<comment type="caution">
    <text evidence="2">The sequence shown here is derived from an EMBL/GenBank/DDBJ whole genome shotgun (WGS) entry which is preliminary data.</text>
</comment>
<dbReference type="Proteomes" id="UP001595713">
    <property type="component" value="Unassembled WGS sequence"/>
</dbReference>
<feature type="transmembrane region" description="Helical" evidence="1">
    <location>
        <begin position="40"/>
        <end position="59"/>
    </location>
</feature>
<keyword evidence="3" id="KW-1185">Reference proteome</keyword>
<reference evidence="3" key="1">
    <citation type="journal article" date="2019" name="Int. J. Syst. Evol. Microbiol.">
        <title>The Global Catalogue of Microorganisms (GCM) 10K type strain sequencing project: providing services to taxonomists for standard genome sequencing and annotation.</title>
        <authorList>
            <consortium name="The Broad Institute Genomics Platform"/>
            <consortium name="The Broad Institute Genome Sequencing Center for Infectious Disease"/>
            <person name="Wu L."/>
            <person name="Ma J."/>
        </authorList>
    </citation>
    <scope>NUCLEOTIDE SEQUENCE [LARGE SCALE GENOMIC DNA]</scope>
    <source>
        <strain evidence="3">KCTC 42739</strain>
    </source>
</reference>
<feature type="transmembrane region" description="Helical" evidence="1">
    <location>
        <begin position="71"/>
        <end position="91"/>
    </location>
</feature>
<evidence type="ECO:0000256" key="1">
    <source>
        <dbReference type="SAM" id="Phobius"/>
    </source>
</evidence>
<keyword evidence="1" id="KW-0472">Membrane</keyword>
<protein>
    <recommendedName>
        <fullName evidence="4">Iron transporter</fullName>
    </recommendedName>
</protein>
<evidence type="ECO:0000313" key="3">
    <source>
        <dbReference type="Proteomes" id="UP001595713"/>
    </source>
</evidence>
<feature type="transmembrane region" description="Helical" evidence="1">
    <location>
        <begin position="98"/>
        <end position="118"/>
    </location>
</feature>
<dbReference type="EMBL" id="JBHRXP010000007">
    <property type="protein sequence ID" value="MFC3580954.1"/>
    <property type="molecule type" value="Genomic_DNA"/>
</dbReference>
<sequence length="122" mass="13033">MPGAAAPGTPTLLEDQIGRFRMAAKAVPERRYRLIVMSRALLAIPFNYALTAIVTGLLARHLPLARVEASIAATLLSFAIFPVIAMAIFYARSTLRAWLWMSGAIVLLGAALALSVQLGGRA</sequence>
<name>A0ABV7SXZ8_9SPHN</name>
<accession>A0ABV7SXZ8</accession>